<feature type="compositionally biased region" description="Polar residues" evidence="7">
    <location>
        <begin position="810"/>
        <end position="822"/>
    </location>
</feature>
<name>K0KWL3_WICCF</name>
<dbReference type="InterPro" id="IPR050815">
    <property type="entry name" value="TF_fung"/>
</dbReference>
<keyword evidence="3" id="KW-0862">Zinc</keyword>
<dbReference type="GO" id="GO:0008270">
    <property type="term" value="F:zinc ion binding"/>
    <property type="evidence" value="ECO:0007669"/>
    <property type="project" value="InterPro"/>
</dbReference>
<dbReference type="InterPro" id="IPR001138">
    <property type="entry name" value="Zn2Cys6_DnaBD"/>
</dbReference>
<protein>
    <submittedName>
        <fullName evidence="9">Transcriptional regulatory protein</fullName>
    </submittedName>
</protein>
<evidence type="ECO:0000259" key="8">
    <source>
        <dbReference type="PROSITE" id="PS50048"/>
    </source>
</evidence>
<dbReference type="EMBL" id="CAIF01000198">
    <property type="protein sequence ID" value="CCH45523.1"/>
    <property type="molecule type" value="Genomic_DNA"/>
</dbReference>
<keyword evidence="6" id="KW-0539">Nucleus</keyword>
<feature type="compositionally biased region" description="Basic and acidic residues" evidence="7">
    <location>
        <begin position="56"/>
        <end position="71"/>
    </location>
</feature>
<feature type="region of interest" description="Disordered" evidence="7">
    <location>
        <begin position="707"/>
        <end position="751"/>
    </location>
</feature>
<dbReference type="SMART" id="SM00066">
    <property type="entry name" value="GAL4"/>
    <property type="match status" value="1"/>
</dbReference>
<evidence type="ECO:0000313" key="9">
    <source>
        <dbReference type="EMBL" id="CCH45523.1"/>
    </source>
</evidence>
<feature type="compositionally biased region" description="Low complexity" evidence="7">
    <location>
        <begin position="796"/>
        <end position="809"/>
    </location>
</feature>
<dbReference type="CDD" id="cd12148">
    <property type="entry name" value="fungal_TF_MHR"/>
    <property type="match status" value="1"/>
</dbReference>
<evidence type="ECO:0000256" key="5">
    <source>
        <dbReference type="ARBA" id="ARBA00023163"/>
    </source>
</evidence>
<dbReference type="GO" id="GO:0000981">
    <property type="term" value="F:DNA-binding transcription factor activity, RNA polymerase II-specific"/>
    <property type="evidence" value="ECO:0007669"/>
    <property type="project" value="InterPro"/>
</dbReference>
<dbReference type="Pfam" id="PF00172">
    <property type="entry name" value="Zn_clus"/>
    <property type="match status" value="1"/>
</dbReference>
<feature type="domain" description="Zn(2)-C6 fungal-type" evidence="8">
    <location>
        <begin position="75"/>
        <end position="106"/>
    </location>
</feature>
<evidence type="ECO:0000256" key="6">
    <source>
        <dbReference type="ARBA" id="ARBA00023242"/>
    </source>
</evidence>
<organism evidence="9 10">
    <name type="scientific">Wickerhamomyces ciferrii (strain ATCC 14091 / BCRC 22168 / CBS 111 / JCM 3599 / NBRC 0793 / NRRL Y-1031 F-60-10)</name>
    <name type="common">Yeast</name>
    <name type="synonym">Pichia ciferrii</name>
    <dbReference type="NCBI Taxonomy" id="1206466"/>
    <lineage>
        <taxon>Eukaryota</taxon>
        <taxon>Fungi</taxon>
        <taxon>Dikarya</taxon>
        <taxon>Ascomycota</taxon>
        <taxon>Saccharomycotina</taxon>
        <taxon>Saccharomycetes</taxon>
        <taxon>Phaffomycetales</taxon>
        <taxon>Wickerhamomycetaceae</taxon>
        <taxon>Wickerhamomyces</taxon>
    </lineage>
</organism>
<feature type="compositionally biased region" description="Polar residues" evidence="7">
    <location>
        <begin position="42"/>
        <end position="55"/>
    </location>
</feature>
<proteinExistence type="predicted"/>
<dbReference type="eggNOG" id="ENOG502RXKS">
    <property type="taxonomic scope" value="Eukaryota"/>
</dbReference>
<gene>
    <name evidence="9" type="ORF">BN7_5105</name>
</gene>
<dbReference type="Gene3D" id="4.10.240.10">
    <property type="entry name" value="Zn(2)-C6 fungal-type DNA-binding domain"/>
    <property type="match status" value="1"/>
</dbReference>
<keyword evidence="10" id="KW-1185">Reference proteome</keyword>
<dbReference type="InterPro" id="IPR036864">
    <property type="entry name" value="Zn2-C6_fun-type_DNA-bd_sf"/>
</dbReference>
<feature type="compositionally biased region" description="Low complexity" evidence="7">
    <location>
        <begin position="153"/>
        <end position="164"/>
    </location>
</feature>
<dbReference type="GO" id="GO:0006351">
    <property type="term" value="P:DNA-templated transcription"/>
    <property type="evidence" value="ECO:0007669"/>
    <property type="project" value="InterPro"/>
</dbReference>
<evidence type="ECO:0000256" key="3">
    <source>
        <dbReference type="ARBA" id="ARBA00022833"/>
    </source>
</evidence>
<dbReference type="PANTHER" id="PTHR47338">
    <property type="entry name" value="ZN(II)2CYS6 TRANSCRIPTION FACTOR (EUROFUNG)-RELATED"/>
    <property type="match status" value="1"/>
</dbReference>
<feature type="compositionally biased region" description="Low complexity" evidence="7">
    <location>
        <begin position="707"/>
        <end position="726"/>
    </location>
</feature>
<dbReference type="SUPFAM" id="SSF57701">
    <property type="entry name" value="Zn2/Cys6 DNA-binding domain"/>
    <property type="match status" value="1"/>
</dbReference>
<dbReference type="InParanoid" id="K0KWL3"/>
<dbReference type="AlphaFoldDB" id="K0KWL3"/>
<dbReference type="PROSITE" id="PS00463">
    <property type="entry name" value="ZN2_CY6_FUNGAL_1"/>
    <property type="match status" value="1"/>
</dbReference>
<evidence type="ECO:0000256" key="2">
    <source>
        <dbReference type="ARBA" id="ARBA00022723"/>
    </source>
</evidence>
<dbReference type="Proteomes" id="UP000009328">
    <property type="component" value="Unassembled WGS sequence"/>
</dbReference>
<reference evidence="9 10" key="1">
    <citation type="journal article" date="2012" name="Eukaryot. Cell">
        <title>Draft genome sequence of Wickerhamomyces ciferrii NRRL Y-1031 F-60-10.</title>
        <authorList>
            <person name="Schneider J."/>
            <person name="Andrea H."/>
            <person name="Blom J."/>
            <person name="Jaenicke S."/>
            <person name="Ruckert C."/>
            <person name="Schorsch C."/>
            <person name="Szczepanowski R."/>
            <person name="Farwick M."/>
            <person name="Goesmann A."/>
            <person name="Puhler A."/>
            <person name="Schaffer S."/>
            <person name="Tauch A."/>
            <person name="Kohler T."/>
            <person name="Brinkrolf K."/>
        </authorList>
    </citation>
    <scope>NUCLEOTIDE SEQUENCE [LARGE SCALE GENOMIC DNA]</scope>
    <source>
        <strain evidence="10">ATCC 14091 / BCRC 22168 / CBS 111 / JCM 3599 / NBRC 0793 / NRRL Y-1031 F-60-10</strain>
    </source>
</reference>
<dbReference type="GO" id="GO:0005634">
    <property type="term" value="C:nucleus"/>
    <property type="evidence" value="ECO:0007669"/>
    <property type="project" value="UniProtKB-SubCell"/>
</dbReference>
<dbReference type="STRING" id="1206466.K0KWL3"/>
<evidence type="ECO:0000313" key="10">
    <source>
        <dbReference type="Proteomes" id="UP000009328"/>
    </source>
</evidence>
<feature type="compositionally biased region" description="Low complexity" evidence="7">
    <location>
        <begin position="176"/>
        <end position="192"/>
    </location>
</feature>
<keyword evidence="4" id="KW-0805">Transcription regulation</keyword>
<dbReference type="Pfam" id="PF04082">
    <property type="entry name" value="Fungal_trans"/>
    <property type="match status" value="1"/>
</dbReference>
<dbReference type="InterPro" id="IPR007219">
    <property type="entry name" value="XnlR_reg_dom"/>
</dbReference>
<dbReference type="GO" id="GO:0003677">
    <property type="term" value="F:DNA binding"/>
    <property type="evidence" value="ECO:0007669"/>
    <property type="project" value="InterPro"/>
</dbReference>
<sequence length="873" mass="99266">MSPEDYKPIRKRSKTSTTFEWDSKDVQSLGNNYPLAQGTGTGNNLESNVSNTLGNQRDKSIGSSDHGDHGKLSKSCDLCKIKKVKCDGVRPICSFCIKNNMKECKYSVMKKPGLKPGYGKNVTSRLDSLEQELGELRNQIASLQNNGNKRTYSSVDKSSQSDQQQHSDHLSKQENNIDTSDTSSENTTTSNTRSFQIPSLLNPVSSVPNGTYNFGLPSSNHCYLLIDIFFKNVNSIFPLLHPNIIMDLEKSVQNTSKGIKPHLLLYAIVLITLKYLNNDQITEEQRSKIYDHCKDHIISTSLKRINIESLQSMILLAFESLSGNVKVPESWNYVSIAADYANYLKLGTENSNKLSITTNDSPGSVNSSSLTSNSDTLGRRKSRSLNNRSINLLTKPQSWIDEESRRHCFWSIYLLDKLYAISSSHDMKLKPNKISCFLPIKLNYWLDVKPKEITQFRTLRSNTTSLVQQDMQSNENSQQHIVEATYDSFTFYIELNKLMGDIHSFSIEEFNINDEMAVEEWKREFSNLDNQMNTWRRSLPFNYQKFLKNGNFSTINIKSQKLEIFDILLFVYYYTTFIKLHSPSGYPHGESTLFKSSDDSKAQCLEAADEVYSFVSQLPTLTNDDDIFEKLGPHFGFYIWINCRILFVDVIYQAQRKGSISDHQKKLSFFANVLKRIGKYWESSNVYFKILEFLHVSDLSYVKTMASTSSPSNSSIHNRSSIISENGTINEGDEDGESSDEQEITDEKREPTKVVTDMRLGSHSLVYWFNKLAGKGSKSHYHPNSINQQVQNHVESTSNSQQSSTQGTQVLNSNITRGGNSFNNTFPLQHSLSNFQTPSIQGFEDFQLTHDDLFNFLALDMNSNSYSNDQLNI</sequence>
<dbReference type="PROSITE" id="PS50048">
    <property type="entry name" value="ZN2_CY6_FUNGAL_2"/>
    <property type="match status" value="1"/>
</dbReference>
<comment type="caution">
    <text evidence="9">The sequence shown here is derived from an EMBL/GenBank/DDBJ whole genome shotgun (WGS) entry which is preliminary data.</text>
</comment>
<feature type="region of interest" description="Disordered" evidence="7">
    <location>
        <begin position="144"/>
        <end position="195"/>
    </location>
</feature>
<dbReference type="HOGENOM" id="CLU_011915_1_1_1"/>
<feature type="compositionally biased region" description="Low complexity" evidence="7">
    <location>
        <begin position="361"/>
        <end position="376"/>
    </location>
</feature>
<dbReference type="CDD" id="cd00067">
    <property type="entry name" value="GAL4"/>
    <property type="match status" value="1"/>
</dbReference>
<accession>K0KWL3</accession>
<comment type="subcellular location">
    <subcellularLocation>
        <location evidence="1">Nucleus</location>
    </subcellularLocation>
</comment>
<feature type="region of interest" description="Disordered" evidence="7">
    <location>
        <begin position="357"/>
        <end position="381"/>
    </location>
</feature>
<keyword evidence="5" id="KW-0804">Transcription</keyword>
<feature type="region of interest" description="Disordered" evidence="7">
    <location>
        <begin position="792"/>
        <end position="822"/>
    </location>
</feature>
<evidence type="ECO:0000256" key="1">
    <source>
        <dbReference type="ARBA" id="ARBA00004123"/>
    </source>
</evidence>
<evidence type="ECO:0000256" key="4">
    <source>
        <dbReference type="ARBA" id="ARBA00023015"/>
    </source>
</evidence>
<keyword evidence="2" id="KW-0479">Metal-binding</keyword>
<feature type="compositionally biased region" description="Acidic residues" evidence="7">
    <location>
        <begin position="731"/>
        <end position="744"/>
    </location>
</feature>
<dbReference type="PANTHER" id="PTHR47338:SF20">
    <property type="entry name" value="ZN(II)2CYS6 TRANSCRIPTION FACTOR (EUROFUNG)"/>
    <property type="match status" value="1"/>
</dbReference>
<feature type="region of interest" description="Disordered" evidence="7">
    <location>
        <begin position="27"/>
        <end position="72"/>
    </location>
</feature>
<evidence type="ECO:0000256" key="7">
    <source>
        <dbReference type="SAM" id="MobiDB-lite"/>
    </source>
</evidence>